<keyword evidence="5" id="KW-0597">Phosphoprotein</keyword>
<comment type="similarity">
    <text evidence="3">Belongs to the TORC family.</text>
</comment>
<evidence type="ECO:0000256" key="1">
    <source>
        <dbReference type="ARBA" id="ARBA00004123"/>
    </source>
</evidence>
<name>A0A2A2L381_9BILA</name>
<dbReference type="InterPro" id="IPR024786">
    <property type="entry name" value="TORC"/>
</dbReference>
<accession>A0A2A2L381</accession>
<feature type="domain" description="Transducer of regulated CREB activity N-terminal" evidence="11">
    <location>
        <begin position="7"/>
        <end position="75"/>
    </location>
</feature>
<comment type="caution">
    <text evidence="12">The sequence shown here is derived from an EMBL/GenBank/DDBJ whole genome shotgun (WGS) entry which is preliminary data.</text>
</comment>
<dbReference type="OrthoDB" id="8947034at2759"/>
<evidence type="ECO:0000313" key="12">
    <source>
        <dbReference type="EMBL" id="PAV80573.1"/>
    </source>
</evidence>
<evidence type="ECO:0000313" key="13">
    <source>
        <dbReference type="Proteomes" id="UP000218231"/>
    </source>
</evidence>
<dbReference type="PANTHER" id="PTHR13589:SF15">
    <property type="entry name" value="CREB-REGULATED TRANSCRIPTION COACTIVATOR, ISOFORM B"/>
    <property type="match status" value="1"/>
</dbReference>
<dbReference type="AlphaFoldDB" id="A0A2A2L381"/>
<dbReference type="GO" id="GO:0005634">
    <property type="term" value="C:nucleus"/>
    <property type="evidence" value="ECO:0007669"/>
    <property type="project" value="UniProtKB-SubCell"/>
</dbReference>
<reference evidence="12 13" key="1">
    <citation type="journal article" date="2017" name="Curr. Biol.">
        <title>Genome architecture and evolution of a unichromosomal asexual nematode.</title>
        <authorList>
            <person name="Fradin H."/>
            <person name="Zegar C."/>
            <person name="Gutwein M."/>
            <person name="Lucas J."/>
            <person name="Kovtun M."/>
            <person name="Corcoran D."/>
            <person name="Baugh L.R."/>
            <person name="Kiontke K."/>
            <person name="Gunsalus K."/>
            <person name="Fitch D.H."/>
            <person name="Piano F."/>
        </authorList>
    </citation>
    <scope>NUCLEOTIDE SEQUENCE [LARGE SCALE GENOMIC DNA]</scope>
    <source>
        <strain evidence="12">PF1309</strain>
    </source>
</reference>
<gene>
    <name evidence="12" type="ORF">WR25_19115</name>
</gene>
<feature type="compositionally biased region" description="Low complexity" evidence="10">
    <location>
        <begin position="229"/>
        <end position="245"/>
    </location>
</feature>
<dbReference type="PANTHER" id="PTHR13589">
    <property type="entry name" value="CREB-REGULATED TRANSCRIPTION COACTIVATOR"/>
    <property type="match status" value="1"/>
</dbReference>
<dbReference type="EMBL" id="LIAE01007250">
    <property type="protein sequence ID" value="PAV80573.1"/>
    <property type="molecule type" value="Genomic_DNA"/>
</dbReference>
<keyword evidence="4" id="KW-0963">Cytoplasm</keyword>
<evidence type="ECO:0000256" key="3">
    <source>
        <dbReference type="ARBA" id="ARBA00007167"/>
    </source>
</evidence>
<evidence type="ECO:0000256" key="8">
    <source>
        <dbReference type="ARBA" id="ARBA00023163"/>
    </source>
</evidence>
<dbReference type="STRING" id="2018661.A0A2A2L381"/>
<evidence type="ECO:0000256" key="10">
    <source>
        <dbReference type="SAM" id="MobiDB-lite"/>
    </source>
</evidence>
<keyword evidence="9" id="KW-0539">Nucleus</keyword>
<dbReference type="GO" id="GO:0005737">
    <property type="term" value="C:cytoplasm"/>
    <property type="evidence" value="ECO:0007669"/>
    <property type="project" value="UniProtKB-SubCell"/>
</dbReference>
<evidence type="ECO:0000256" key="5">
    <source>
        <dbReference type="ARBA" id="ARBA00022553"/>
    </source>
</evidence>
<evidence type="ECO:0000256" key="9">
    <source>
        <dbReference type="ARBA" id="ARBA00023242"/>
    </source>
</evidence>
<evidence type="ECO:0000256" key="2">
    <source>
        <dbReference type="ARBA" id="ARBA00004496"/>
    </source>
</evidence>
<keyword evidence="8" id="KW-0804">Transcription</keyword>
<dbReference type="GO" id="GO:0045944">
    <property type="term" value="P:positive regulation of transcription by RNA polymerase II"/>
    <property type="evidence" value="ECO:0007669"/>
    <property type="project" value="TreeGrafter"/>
</dbReference>
<feature type="compositionally biased region" description="Polar residues" evidence="10">
    <location>
        <begin position="260"/>
        <end position="279"/>
    </location>
</feature>
<keyword evidence="13" id="KW-1185">Reference proteome</keyword>
<evidence type="ECO:0000256" key="6">
    <source>
        <dbReference type="ARBA" id="ARBA00023015"/>
    </source>
</evidence>
<keyword evidence="6" id="KW-0805">Transcription regulation</keyword>
<dbReference type="GO" id="GO:0008140">
    <property type="term" value="F:cAMP response element binding protein binding"/>
    <property type="evidence" value="ECO:0007669"/>
    <property type="project" value="InterPro"/>
</dbReference>
<evidence type="ECO:0000259" key="11">
    <source>
        <dbReference type="Pfam" id="PF12884"/>
    </source>
</evidence>
<keyword evidence="7" id="KW-0010">Activator</keyword>
<feature type="compositionally biased region" description="Polar residues" evidence="10">
    <location>
        <begin position="353"/>
        <end position="385"/>
    </location>
</feature>
<proteinExistence type="inferred from homology"/>
<feature type="region of interest" description="Disordered" evidence="10">
    <location>
        <begin position="123"/>
        <end position="161"/>
    </location>
</feature>
<feature type="region of interest" description="Disordered" evidence="10">
    <location>
        <begin position="212"/>
        <end position="287"/>
    </location>
</feature>
<dbReference type="InterPro" id="IPR024783">
    <property type="entry name" value="TORC_N"/>
</dbReference>
<evidence type="ECO:0000256" key="4">
    <source>
        <dbReference type="ARBA" id="ARBA00022490"/>
    </source>
</evidence>
<sequence>MSSGGGTPRKFSEKIAIMERKQNEDVNQFEDIMREVRSITTITPGADPNNLQGMPIQAPGGLHPGQWPQLGGSLPNVHQLPSYQQHQQQMIDPWSAPHPSWGPIPGPGYPTPPHMMRGAVPPPVGPAGHRSRSPEQHASHYHPYGGRGQRSPDRVPPLHPYYPTNYPQAPPSHGLLPPDHWTQINRARSDPAIHHGQVPYPMVNPPHCMPGPSTMPSYGPPGSIPTSMGPPQGMPNQGGMPQQQGSISTSPLQSPMAHMSLQSYGYPTNGGSPTMQSPMGSPLGSSLMLDERTTPMMELSPPGLHEPNTAGSLPNLQQVQSNNPPTYYHQTVGQRHSTGACGPRLVPGPMLTPESQSAPTSPHNNLDPNQQPQWPATRTYSNSPESLDIPKVVLTNPEGALGQHLECFNDLHDLTLDANDMNMLCNGSSSNAVDPVHEPQLLN</sequence>
<dbReference type="GO" id="GO:0051289">
    <property type="term" value="P:protein homotetramerization"/>
    <property type="evidence" value="ECO:0007669"/>
    <property type="project" value="InterPro"/>
</dbReference>
<comment type="subcellular location">
    <subcellularLocation>
        <location evidence="2">Cytoplasm</location>
    </subcellularLocation>
    <subcellularLocation>
        <location evidence="1">Nucleus</location>
    </subcellularLocation>
</comment>
<evidence type="ECO:0000256" key="7">
    <source>
        <dbReference type="ARBA" id="ARBA00023159"/>
    </source>
</evidence>
<feature type="region of interest" description="Disordered" evidence="10">
    <location>
        <begin position="333"/>
        <end position="385"/>
    </location>
</feature>
<organism evidence="12 13">
    <name type="scientific">Diploscapter pachys</name>
    <dbReference type="NCBI Taxonomy" id="2018661"/>
    <lineage>
        <taxon>Eukaryota</taxon>
        <taxon>Metazoa</taxon>
        <taxon>Ecdysozoa</taxon>
        <taxon>Nematoda</taxon>
        <taxon>Chromadorea</taxon>
        <taxon>Rhabditida</taxon>
        <taxon>Rhabditina</taxon>
        <taxon>Rhabditomorpha</taxon>
        <taxon>Rhabditoidea</taxon>
        <taxon>Rhabditidae</taxon>
        <taxon>Diploscapter</taxon>
    </lineage>
</organism>
<dbReference type="Pfam" id="PF12884">
    <property type="entry name" value="TORC_N"/>
    <property type="match status" value="1"/>
</dbReference>
<dbReference type="Proteomes" id="UP000218231">
    <property type="component" value="Unassembled WGS sequence"/>
</dbReference>
<protein>
    <recommendedName>
        <fullName evidence="11">Transducer of regulated CREB activity N-terminal domain-containing protein</fullName>
    </recommendedName>
</protein>